<proteinExistence type="predicted"/>
<dbReference type="InterPro" id="IPR021109">
    <property type="entry name" value="Peptidase_aspartic_dom_sf"/>
</dbReference>
<dbReference type="PANTHER" id="PTHR24559">
    <property type="entry name" value="TRANSPOSON TY3-I GAG-POL POLYPROTEIN"/>
    <property type="match status" value="1"/>
</dbReference>
<dbReference type="Gene3D" id="2.40.70.10">
    <property type="entry name" value="Acid Proteases"/>
    <property type="match status" value="1"/>
</dbReference>
<organism evidence="2">
    <name type="scientific">Oryza sativa subsp. japonica</name>
    <name type="common">Rice</name>
    <dbReference type="NCBI Taxonomy" id="39947"/>
    <lineage>
        <taxon>Eukaryota</taxon>
        <taxon>Viridiplantae</taxon>
        <taxon>Streptophyta</taxon>
        <taxon>Embryophyta</taxon>
        <taxon>Tracheophyta</taxon>
        <taxon>Spermatophyta</taxon>
        <taxon>Magnoliopsida</taxon>
        <taxon>Liliopsida</taxon>
        <taxon>Poales</taxon>
        <taxon>Poaceae</taxon>
        <taxon>BOP clade</taxon>
        <taxon>Oryzoideae</taxon>
        <taxon>Oryzeae</taxon>
        <taxon>Oryzinae</taxon>
        <taxon>Oryza</taxon>
        <taxon>Oryza sativa</taxon>
    </lineage>
</organism>
<dbReference type="Pfam" id="PF00078">
    <property type="entry name" value="RVT_1"/>
    <property type="match status" value="1"/>
</dbReference>
<dbReference type="PANTHER" id="PTHR24559:SF444">
    <property type="entry name" value="REVERSE TRANSCRIPTASE DOMAIN-CONTAINING PROTEIN"/>
    <property type="match status" value="1"/>
</dbReference>
<dbReference type="InterPro" id="IPR053134">
    <property type="entry name" value="RNA-dir_DNA_polymerase"/>
</dbReference>
<sequence>MKWSQHKIEFSEADHPKIATIPGRYSIVVEPTIRNIKLTRVLIDDGSSINLLFASTLDAIGIPRSELTPTDQPFHGITPESSSKTLGKITLPVTFGQADNFQTEQITFDVKEFDTAYNAIIGRGSLAMFMAASHYTYQVLKMPGPKWTITIQGNAKLALSKNYKDSHPIKNKPYGKNWTNISKLASSEKSSSNPVMLRKANGKWRMCVDFTDLNKACPKDHFPPPRIDQLVDSTACCESLSFLDAYSGYHQINMAKEDEEKMAFITPFGVFCYAKMLFGLISIGNTYQRGIQEALGDQLGRNIGAYVVDIVVKTKTGDLLIDDLRETFDNLRRYQMKLNSEKCTFREPLGKLLGFLVPGQGIEVNPEKIKGIENMKLPTRLREVQRLTGCMASLSRFVTRMGERGQPFFTLLKKQDKFEWS</sequence>
<dbReference type="InterPro" id="IPR043128">
    <property type="entry name" value="Rev_trsase/Diguanyl_cyclase"/>
</dbReference>
<feature type="domain" description="Reverse transcriptase" evidence="1">
    <location>
        <begin position="198"/>
        <end position="355"/>
    </location>
</feature>
<dbReference type="EMBL" id="DP000011">
    <property type="protein sequence ID" value="ABA97921.1"/>
    <property type="molecule type" value="Genomic_DNA"/>
</dbReference>
<reference evidence="2" key="2">
    <citation type="submission" date="2005-04" db="EMBL/GenBank/DDBJ databases">
        <authorList>
            <person name="Buell C.R."/>
            <person name="Wing R.A."/>
            <person name="McCombie W.A."/>
            <person name="Ouyang S."/>
        </authorList>
    </citation>
    <scope>NUCLEOTIDE SEQUENCE</scope>
</reference>
<evidence type="ECO:0000313" key="2">
    <source>
        <dbReference type="EMBL" id="ABA97921.1"/>
    </source>
</evidence>
<dbReference type="CDD" id="cd01647">
    <property type="entry name" value="RT_LTR"/>
    <property type="match status" value="1"/>
</dbReference>
<reference evidence="2" key="3">
    <citation type="submission" date="2006-01" db="EMBL/GenBank/DDBJ databases">
        <authorList>
            <person name="Buell R."/>
        </authorList>
    </citation>
    <scope>NUCLEOTIDE SEQUENCE</scope>
</reference>
<accession>Q2QSM8</accession>
<dbReference type="Gene3D" id="3.10.10.10">
    <property type="entry name" value="HIV Type 1 Reverse Transcriptase, subunit A, domain 1"/>
    <property type="match status" value="1"/>
</dbReference>
<dbReference type="SUPFAM" id="SSF56672">
    <property type="entry name" value="DNA/RNA polymerases"/>
    <property type="match status" value="1"/>
</dbReference>
<dbReference type="Gene3D" id="3.30.70.270">
    <property type="match status" value="2"/>
</dbReference>
<dbReference type="AlphaFoldDB" id="Q2QSM8"/>
<protein>
    <submittedName>
        <fullName evidence="2">Retrotransposon protein, putative, Ty3-gypsy subclass</fullName>
    </submittedName>
</protein>
<dbReference type="CDD" id="cd00303">
    <property type="entry name" value="retropepsin_like"/>
    <property type="match status" value="1"/>
</dbReference>
<dbReference type="InterPro" id="IPR043502">
    <property type="entry name" value="DNA/RNA_pol_sf"/>
</dbReference>
<reference evidence="2" key="1">
    <citation type="journal article" date="2005" name="BMC Biol.">
        <title>The sequence of rice chromosomes 11 and 12, rich in disease resistance genes and recent gene duplications.</title>
        <authorList>
            <consortium name="The rice chromosomes 11 and 12 sequencing consortia"/>
        </authorList>
    </citation>
    <scope>NUCLEOTIDE SEQUENCE [LARGE SCALE GENOMIC DNA]</scope>
</reference>
<dbReference type="InterPro" id="IPR000477">
    <property type="entry name" value="RT_dom"/>
</dbReference>
<gene>
    <name evidence="2" type="ordered locus">LOC_Os12g23560</name>
</gene>
<name>Q2QSM8_ORYSJ</name>
<evidence type="ECO:0000259" key="1">
    <source>
        <dbReference type="Pfam" id="PF00078"/>
    </source>
</evidence>